<protein>
    <submittedName>
        <fullName evidence="4">EGF-like domain-containing protein</fullName>
    </submittedName>
</protein>
<evidence type="ECO:0000313" key="4">
    <source>
        <dbReference type="WBParaSite" id="PgE006_g001_t01"/>
    </source>
</evidence>
<keyword evidence="3" id="KW-1185">Reference proteome</keyword>
<sequence length="388" mass="42998">MRGDRMKMTCEQRIKRVLDRNKCWSRLIAFQNVYICQCSVVYNMEGAKCESKVHCTLKAIRANSSYFNFDVACESSASKQISVAPERPKHSDKGYKRYAPQSGHSKSAYTQEQGQKAGAPKTQKKSYDGEPQNTLFPANWRYEHNQEHPSRKMGNAKEWEASPHGSARKNVQEHELVQSEKITPIPTHLVVQTLPSANTETMQKASTLAKALVQSFPPNTEDVEEYPKKQMATSPYIWSSGKCITCEGHCLSTVTIAIILGPCVVLVLGFGVGIGFLIARIWPDNLKLISVAPPPLPPNRSEAEKSVVTETIEPPMETQTVTSQVGSTVQGNTTTTTATKFTKHFEICNRPPKTICSRKVPLQSIVEGITHTCTTTDAAKDKTVLDNP</sequence>
<dbReference type="WBParaSite" id="PgE006_g001_t01">
    <property type="protein sequence ID" value="PgE006_g001_t01"/>
    <property type="gene ID" value="PgE006_g001"/>
</dbReference>
<feature type="compositionally biased region" description="Polar residues" evidence="1">
    <location>
        <begin position="102"/>
        <end position="114"/>
    </location>
</feature>
<keyword evidence="2" id="KW-0472">Membrane</keyword>
<keyword evidence="2" id="KW-1133">Transmembrane helix</keyword>
<evidence type="ECO:0000256" key="1">
    <source>
        <dbReference type="SAM" id="MobiDB-lite"/>
    </source>
</evidence>
<evidence type="ECO:0000256" key="2">
    <source>
        <dbReference type="SAM" id="Phobius"/>
    </source>
</evidence>
<organism evidence="3 4">
    <name type="scientific">Parascaris univalens</name>
    <name type="common">Nematode worm</name>
    <dbReference type="NCBI Taxonomy" id="6257"/>
    <lineage>
        <taxon>Eukaryota</taxon>
        <taxon>Metazoa</taxon>
        <taxon>Ecdysozoa</taxon>
        <taxon>Nematoda</taxon>
        <taxon>Chromadorea</taxon>
        <taxon>Rhabditida</taxon>
        <taxon>Spirurina</taxon>
        <taxon>Ascaridomorpha</taxon>
        <taxon>Ascaridoidea</taxon>
        <taxon>Ascarididae</taxon>
        <taxon>Parascaris</taxon>
    </lineage>
</organism>
<evidence type="ECO:0000313" key="3">
    <source>
        <dbReference type="Proteomes" id="UP000887569"/>
    </source>
</evidence>
<feature type="region of interest" description="Disordered" evidence="1">
    <location>
        <begin position="80"/>
        <end position="167"/>
    </location>
</feature>
<feature type="compositionally biased region" description="Basic and acidic residues" evidence="1">
    <location>
        <begin position="86"/>
        <end position="95"/>
    </location>
</feature>
<dbReference type="Proteomes" id="UP000887569">
    <property type="component" value="Unplaced"/>
</dbReference>
<dbReference type="AlphaFoldDB" id="A0A915A1S6"/>
<accession>A0A915A1S6</accession>
<proteinExistence type="predicted"/>
<reference evidence="4" key="1">
    <citation type="submission" date="2022-11" db="UniProtKB">
        <authorList>
            <consortium name="WormBaseParasite"/>
        </authorList>
    </citation>
    <scope>IDENTIFICATION</scope>
</reference>
<keyword evidence="2" id="KW-0812">Transmembrane</keyword>
<name>A0A915A1S6_PARUN</name>
<feature type="compositionally biased region" description="Basic and acidic residues" evidence="1">
    <location>
        <begin position="141"/>
        <end position="161"/>
    </location>
</feature>
<feature type="transmembrane region" description="Helical" evidence="2">
    <location>
        <begin position="254"/>
        <end position="279"/>
    </location>
</feature>